<feature type="region of interest" description="Disordered" evidence="1">
    <location>
        <begin position="70"/>
        <end position="141"/>
    </location>
</feature>
<dbReference type="AlphaFoldDB" id="A0AAV2RS35"/>
<evidence type="ECO:0000256" key="1">
    <source>
        <dbReference type="SAM" id="MobiDB-lite"/>
    </source>
</evidence>
<keyword evidence="3" id="KW-1185">Reference proteome</keyword>
<evidence type="ECO:0000313" key="2">
    <source>
        <dbReference type="EMBL" id="CAL4140786.1"/>
    </source>
</evidence>
<protein>
    <recommendedName>
        <fullName evidence="4">ZAD domain-containing protein</fullName>
    </recommendedName>
</protein>
<feature type="non-terminal residue" evidence="2">
    <location>
        <position position="488"/>
    </location>
</feature>
<dbReference type="Proteomes" id="UP001497623">
    <property type="component" value="Unassembled WGS sequence"/>
</dbReference>
<comment type="caution">
    <text evidence="2">The sequence shown here is derived from an EMBL/GenBank/DDBJ whole genome shotgun (WGS) entry which is preliminary data.</text>
</comment>
<feature type="region of interest" description="Disordered" evidence="1">
    <location>
        <begin position="268"/>
        <end position="388"/>
    </location>
</feature>
<feature type="compositionally biased region" description="Basic and acidic residues" evidence="1">
    <location>
        <begin position="334"/>
        <end position="349"/>
    </location>
</feature>
<dbReference type="EMBL" id="CAXKWB010032208">
    <property type="protein sequence ID" value="CAL4140786.1"/>
    <property type="molecule type" value="Genomic_DNA"/>
</dbReference>
<sequence length="488" mass="53768">MGEDCVVCGEASEGKPLYKKLGNGEHSVDVFDALRDLELMILDDSAKTSSYICWDCDDLVNEEYGRFVKSNANRPASGKPGKKKGGKKSAAANKAQSGSVPPLRLSGITANMIRTTPSTAKKKATKVKKTPDEAAPLSKWKQKELERASNKFHATHCLMCGNEFENRESGFWRYSLKKVVFDGLDIAQVMEALGMARQVTPQLKGKRFVCCSCFYTIRRSYKTKQIQGTTLDGPSQPTISFHRATAEEHAAEIAKLLPPELAKCYNIVTPTNQKETKPSTRRQKANGMLDNDDGDITAPMENGENISPKTANTGPNISINEPVEEPISTGEGSMDNKHQPLPGHEEETNKTPISTPAKTRKDKKPKSPSKTPVTTRSPARAQLRGRKKNVLLPKRSHEHLNNSSKNIIQESTASENGDNIDQTCYICGISHPERPKSWWFNLDSRIPDFETISVSVALKLLESSFSTASSDSKSVCPSCFNRISDGFK</sequence>
<gene>
    <name evidence="2" type="ORF">MNOR_LOCUS28734</name>
</gene>
<feature type="compositionally biased region" description="Basic residues" evidence="1">
    <location>
        <begin position="358"/>
        <end position="367"/>
    </location>
</feature>
<organism evidence="2 3">
    <name type="scientific">Meganyctiphanes norvegica</name>
    <name type="common">Northern krill</name>
    <name type="synonym">Thysanopoda norvegica</name>
    <dbReference type="NCBI Taxonomy" id="48144"/>
    <lineage>
        <taxon>Eukaryota</taxon>
        <taxon>Metazoa</taxon>
        <taxon>Ecdysozoa</taxon>
        <taxon>Arthropoda</taxon>
        <taxon>Crustacea</taxon>
        <taxon>Multicrustacea</taxon>
        <taxon>Malacostraca</taxon>
        <taxon>Eumalacostraca</taxon>
        <taxon>Eucarida</taxon>
        <taxon>Euphausiacea</taxon>
        <taxon>Euphausiidae</taxon>
        <taxon>Meganyctiphanes</taxon>
    </lineage>
</organism>
<feature type="compositionally biased region" description="Low complexity" evidence="1">
    <location>
        <begin position="368"/>
        <end position="378"/>
    </location>
</feature>
<name>A0AAV2RS35_MEGNR</name>
<proteinExistence type="predicted"/>
<evidence type="ECO:0008006" key="4">
    <source>
        <dbReference type="Google" id="ProtNLM"/>
    </source>
</evidence>
<feature type="compositionally biased region" description="Low complexity" evidence="1">
    <location>
        <begin position="88"/>
        <end position="99"/>
    </location>
</feature>
<accession>A0AAV2RS35</accession>
<reference evidence="2 3" key="1">
    <citation type="submission" date="2024-05" db="EMBL/GenBank/DDBJ databases">
        <authorList>
            <person name="Wallberg A."/>
        </authorList>
    </citation>
    <scope>NUCLEOTIDE SEQUENCE [LARGE SCALE GENOMIC DNA]</scope>
</reference>
<evidence type="ECO:0000313" key="3">
    <source>
        <dbReference type="Proteomes" id="UP001497623"/>
    </source>
</evidence>
<feature type="compositionally biased region" description="Polar residues" evidence="1">
    <location>
        <begin position="304"/>
        <end position="319"/>
    </location>
</feature>